<dbReference type="AlphaFoldDB" id="A0A6A2R9I4"/>
<proteinExistence type="predicted"/>
<dbReference type="EMBL" id="WDFR01000005">
    <property type="protein sequence ID" value="KAB6028434.1"/>
    <property type="molecule type" value="Genomic_DNA"/>
</dbReference>
<comment type="caution">
    <text evidence="1">The sequence shown here is derived from an EMBL/GenBank/DDBJ whole genome shotgun (WGS) entry which is preliminary data.</text>
</comment>
<protein>
    <submittedName>
        <fullName evidence="1">Uncharacterized protein</fullName>
    </submittedName>
</protein>
<accession>A0A6A2R9I4</accession>
<evidence type="ECO:0000313" key="2">
    <source>
        <dbReference type="Proteomes" id="UP000470926"/>
    </source>
</evidence>
<gene>
    <name evidence="1" type="ORF">GA542_08615</name>
</gene>
<organism evidence="1 2">
    <name type="scientific">Bifidobacterium adolescentis</name>
    <dbReference type="NCBI Taxonomy" id="1680"/>
    <lineage>
        <taxon>Bacteria</taxon>
        <taxon>Bacillati</taxon>
        <taxon>Actinomycetota</taxon>
        <taxon>Actinomycetes</taxon>
        <taxon>Bifidobacteriales</taxon>
        <taxon>Bifidobacteriaceae</taxon>
        <taxon>Bifidobacterium</taxon>
    </lineage>
</organism>
<evidence type="ECO:0000313" key="1">
    <source>
        <dbReference type="EMBL" id="KAB6028434.1"/>
    </source>
</evidence>
<dbReference type="Proteomes" id="UP000470926">
    <property type="component" value="Unassembled WGS sequence"/>
</dbReference>
<dbReference type="RefSeq" id="WP_130082240.1">
    <property type="nucleotide sequence ID" value="NZ_RCXE01000003.1"/>
</dbReference>
<reference evidence="1 2" key="1">
    <citation type="journal article" date="2019" name="Nat. Med.">
        <title>A library of human gut bacterial isolates paired with longitudinal multiomics data enables mechanistic microbiome research.</title>
        <authorList>
            <person name="Poyet M."/>
            <person name="Groussin M."/>
            <person name="Gibbons S.M."/>
            <person name="Avila-Pacheco J."/>
            <person name="Jiang X."/>
            <person name="Kearney S.M."/>
            <person name="Perrotta A.R."/>
            <person name="Berdy B."/>
            <person name="Zhao S."/>
            <person name="Lieberman T.D."/>
            <person name="Swanson P.K."/>
            <person name="Smith M."/>
            <person name="Roesemann S."/>
            <person name="Alexander J.E."/>
            <person name="Rich S.A."/>
            <person name="Livny J."/>
            <person name="Vlamakis H."/>
            <person name="Clish C."/>
            <person name="Bullock K."/>
            <person name="Deik A."/>
            <person name="Scott J."/>
            <person name="Pierce K.A."/>
            <person name="Xavier R.J."/>
            <person name="Alm E.J."/>
        </authorList>
    </citation>
    <scope>NUCLEOTIDE SEQUENCE [LARGE SCALE GENOMIC DNA]</scope>
    <source>
        <strain evidence="1 2">BIOML-A26</strain>
    </source>
</reference>
<sequence length="252" mass="29368">MADFVEKTLRDLSIDKEGSRSGDTVYVTESMVKAIDFDAFAKKQCKSWHVQKMRSCDALLLGKRFKYFIEFKNRPLHDQCRFERTPELDERQLSTTEGCQDFDAHFTMQHKLELELLEKLYESLIIIDGAKGKINTRIVEKRDEMIAIIVVSSKKNNNGIRCYNDRRNPNLYSRVFGEGDPLLDGLIMDNLNRPVAANDSEYKPKQNIDIYDNWFCPRRLKKLEGTLYRKVIFMTGAQLVSFLRSIGFKENV</sequence>
<name>A0A6A2R9I4_BIFAD</name>